<name>A0A398A2L6_BRACM</name>
<gene>
    <name evidence="2" type="ORF">BRARA_C03959</name>
</gene>
<reference evidence="2 3" key="1">
    <citation type="submission" date="2018-06" db="EMBL/GenBank/DDBJ databases">
        <title>WGS assembly of Brassica rapa FPsc.</title>
        <authorList>
            <person name="Bowman J."/>
            <person name="Kohchi T."/>
            <person name="Yamato K."/>
            <person name="Jenkins J."/>
            <person name="Shu S."/>
            <person name="Ishizaki K."/>
            <person name="Yamaoka S."/>
            <person name="Nishihama R."/>
            <person name="Nakamura Y."/>
            <person name="Berger F."/>
            <person name="Adam C."/>
            <person name="Aki S."/>
            <person name="Althoff F."/>
            <person name="Araki T."/>
            <person name="Arteaga-Vazquez M."/>
            <person name="Balasubrmanian S."/>
            <person name="Bauer D."/>
            <person name="Boehm C."/>
            <person name="Briginshaw L."/>
            <person name="Caballero-Perez J."/>
            <person name="Catarino B."/>
            <person name="Chen F."/>
            <person name="Chiyoda S."/>
            <person name="Chovatia M."/>
            <person name="Davies K."/>
            <person name="Delmans M."/>
            <person name="Demura T."/>
            <person name="Dierschke T."/>
            <person name="Dolan L."/>
            <person name="Dorantes-Acosta A."/>
            <person name="Eklund D."/>
            <person name="Florent S."/>
            <person name="Flores-Sandoval E."/>
            <person name="Fujiyama A."/>
            <person name="Fukuzawa H."/>
            <person name="Galik B."/>
            <person name="Grimanelli D."/>
            <person name="Grimwood J."/>
            <person name="Grossniklaus U."/>
            <person name="Hamada T."/>
            <person name="Haseloff J."/>
            <person name="Hetherington A."/>
            <person name="Higo A."/>
            <person name="Hirakawa Y."/>
            <person name="Hundley H."/>
            <person name="Ikeda Y."/>
            <person name="Inoue K."/>
            <person name="Inoue S."/>
            <person name="Ishida S."/>
            <person name="Jia Q."/>
            <person name="Kakita M."/>
            <person name="Kanazawa T."/>
            <person name="Kawai Y."/>
            <person name="Kawashima T."/>
            <person name="Kennedy M."/>
            <person name="Kinose K."/>
            <person name="Kinoshita T."/>
            <person name="Kohara Y."/>
            <person name="Koide E."/>
            <person name="Komatsu K."/>
            <person name="Kopischke S."/>
            <person name="Kubo M."/>
            <person name="Kyozuka J."/>
            <person name="Lagercrantz U."/>
            <person name="Lin S."/>
            <person name="Lindquist E."/>
            <person name="Lipzen A."/>
            <person name="Lu C."/>
            <person name="Luna E."/>
            <person name="Martienssen R."/>
            <person name="Minamino N."/>
            <person name="Mizutani M."/>
            <person name="Mizutani M."/>
            <person name="Mochizuki N."/>
            <person name="Monte I."/>
            <person name="Mosher R."/>
            <person name="Nagasaki H."/>
            <person name="Nakagami H."/>
            <person name="Naramoto S."/>
            <person name="Nishitani K."/>
            <person name="Ohtani M."/>
            <person name="Okamoto T."/>
            <person name="Okumura M."/>
            <person name="Phillips J."/>
            <person name="Pollak B."/>
            <person name="Reinders A."/>
            <person name="Roevekamp M."/>
            <person name="Sano R."/>
            <person name="Sawa S."/>
            <person name="Schmid M."/>
            <person name="Shirakawa M."/>
            <person name="Solano R."/>
            <person name="Spunde A."/>
            <person name="Suetsugu N."/>
            <person name="Sugano S."/>
            <person name="Sugiyama A."/>
            <person name="Sun R."/>
            <person name="Suzuki Y."/>
            <person name="Takenaka M."/>
            <person name="Takezawa D."/>
            <person name="Tomogane H."/>
            <person name="Tsuzuki M."/>
            <person name="Ueda T."/>
            <person name="Umeda M."/>
            <person name="Ward J."/>
            <person name="Watanabe Y."/>
            <person name="Yazaki K."/>
            <person name="Yokoyama R."/>
            <person name="Yoshitake Y."/>
            <person name="Yotsui I."/>
            <person name="Zachgo S."/>
            <person name="Schmutz J."/>
        </authorList>
    </citation>
    <scope>NUCLEOTIDE SEQUENCE [LARGE SCALE GENOMIC DNA]</scope>
    <source>
        <strain evidence="3">cv. B-3</strain>
    </source>
</reference>
<protein>
    <submittedName>
        <fullName evidence="2">Uncharacterized protein</fullName>
    </submittedName>
</protein>
<dbReference type="Proteomes" id="UP000264353">
    <property type="component" value="Chromosome A3"/>
</dbReference>
<accession>A0A398A2L6</accession>
<evidence type="ECO:0000313" key="2">
    <source>
        <dbReference type="EMBL" id="RID72052.1"/>
    </source>
</evidence>
<sequence>MTRNHYEPENSNYHVDVNDGEDLGAESRGPNETDEKFEVITRKTLNQSPPCKRGFDFIFECLNDGVCNVHFGTCDDVNVSNYKNNHMYINL</sequence>
<proteinExistence type="predicted"/>
<organism evidence="2 3">
    <name type="scientific">Brassica campestris</name>
    <name type="common">Field mustard</name>
    <dbReference type="NCBI Taxonomy" id="3711"/>
    <lineage>
        <taxon>Eukaryota</taxon>
        <taxon>Viridiplantae</taxon>
        <taxon>Streptophyta</taxon>
        <taxon>Embryophyta</taxon>
        <taxon>Tracheophyta</taxon>
        <taxon>Spermatophyta</taxon>
        <taxon>Magnoliopsida</taxon>
        <taxon>eudicotyledons</taxon>
        <taxon>Gunneridae</taxon>
        <taxon>Pentapetalae</taxon>
        <taxon>rosids</taxon>
        <taxon>malvids</taxon>
        <taxon>Brassicales</taxon>
        <taxon>Brassicaceae</taxon>
        <taxon>Brassiceae</taxon>
        <taxon>Brassica</taxon>
    </lineage>
</organism>
<evidence type="ECO:0000313" key="3">
    <source>
        <dbReference type="Proteomes" id="UP000264353"/>
    </source>
</evidence>
<evidence type="ECO:0000256" key="1">
    <source>
        <dbReference type="SAM" id="MobiDB-lite"/>
    </source>
</evidence>
<dbReference type="AlphaFoldDB" id="A0A398A2L6"/>
<feature type="region of interest" description="Disordered" evidence="1">
    <location>
        <begin position="1"/>
        <end position="34"/>
    </location>
</feature>
<dbReference type="EMBL" id="CM010630">
    <property type="protein sequence ID" value="RID72052.1"/>
    <property type="molecule type" value="Genomic_DNA"/>
</dbReference>